<evidence type="ECO:0000313" key="10">
    <source>
        <dbReference type="Proteomes" id="UP000092612"/>
    </source>
</evidence>
<keyword evidence="3" id="KW-0227">DNA damage</keyword>
<accession>A0A1B8TRG8</accession>
<dbReference type="KEGG" id="prn:BW723_16535"/>
<dbReference type="SUPFAM" id="SSF143081">
    <property type="entry name" value="BB1717-like"/>
    <property type="match status" value="1"/>
</dbReference>
<dbReference type="Pfam" id="PF02586">
    <property type="entry name" value="SRAP"/>
    <property type="match status" value="1"/>
</dbReference>
<comment type="caution">
    <text evidence="9">The sequence shown here is derived from an EMBL/GenBank/DDBJ whole genome shotgun (WGS) entry which is preliminary data.</text>
</comment>
<dbReference type="EMBL" id="LSFL01000041">
    <property type="protein sequence ID" value="OBY62210.1"/>
    <property type="molecule type" value="Genomic_DNA"/>
</dbReference>
<dbReference type="GO" id="GO:0016829">
    <property type="term" value="F:lyase activity"/>
    <property type="evidence" value="ECO:0007669"/>
    <property type="project" value="UniProtKB-KW"/>
</dbReference>
<evidence type="ECO:0000313" key="9">
    <source>
        <dbReference type="EMBL" id="OBY62210.1"/>
    </source>
</evidence>
<keyword evidence="6" id="KW-0238">DNA-binding</keyword>
<evidence type="ECO:0000256" key="5">
    <source>
        <dbReference type="ARBA" id="ARBA00023124"/>
    </source>
</evidence>
<dbReference type="EC" id="3.4.-.-" evidence="8"/>
<dbReference type="GO" id="GO:0006508">
    <property type="term" value="P:proteolysis"/>
    <property type="evidence" value="ECO:0007669"/>
    <property type="project" value="UniProtKB-KW"/>
</dbReference>
<dbReference type="AlphaFoldDB" id="A0A1B8TRG8"/>
<evidence type="ECO:0000256" key="7">
    <source>
        <dbReference type="ARBA" id="ARBA00023239"/>
    </source>
</evidence>
<evidence type="ECO:0000256" key="6">
    <source>
        <dbReference type="ARBA" id="ARBA00023125"/>
    </source>
</evidence>
<comment type="similarity">
    <text evidence="1 8">Belongs to the SOS response-associated peptidase family.</text>
</comment>
<evidence type="ECO:0000256" key="3">
    <source>
        <dbReference type="ARBA" id="ARBA00022763"/>
    </source>
</evidence>
<keyword evidence="4 8" id="KW-0378">Hydrolase</keyword>
<keyword evidence="7" id="KW-0456">Lyase</keyword>
<protein>
    <recommendedName>
        <fullName evidence="8">Abasic site processing protein</fullName>
        <ecNumber evidence="8">3.4.-.-</ecNumber>
    </recommendedName>
</protein>
<dbReference type="InterPro" id="IPR003738">
    <property type="entry name" value="SRAP"/>
</dbReference>
<keyword evidence="2 8" id="KW-0645">Protease</keyword>
<dbReference type="Proteomes" id="UP000092612">
    <property type="component" value="Unassembled WGS sequence"/>
</dbReference>
<evidence type="ECO:0000256" key="8">
    <source>
        <dbReference type="RuleBase" id="RU364100"/>
    </source>
</evidence>
<reference evidence="10" key="1">
    <citation type="submission" date="2016-02" db="EMBL/GenBank/DDBJ databases">
        <title>Paenibacillus sp. LPB0068, isolated from Crassostrea gigas.</title>
        <authorList>
            <person name="Shin S.-K."/>
            <person name="Yi H."/>
        </authorList>
    </citation>
    <scope>NUCLEOTIDE SEQUENCE [LARGE SCALE GENOMIC DNA]</scope>
    <source>
        <strain evidence="10">KCTC 23969</strain>
    </source>
</reference>
<dbReference type="InterPro" id="IPR036590">
    <property type="entry name" value="SRAP-like"/>
</dbReference>
<sequence length="195" mass="22962">MCFHTKQTKSIKEIEKKFKAKFNSEASFNPSSQINGFNFPKTPIITNSNLTEIKMYNWGLIPEWANSDWKRNYTLNARIETISEKPAFKHYTENRCIVLVDGFYEWQHQGKEKIKFEIGFNNQLFAFAGLFINNTYTIVTTEAKGIMREIHNSKLRMPFSLKTEDDFKAWLNNKEVNPQYDFTTNQLGFKQPTLF</sequence>
<evidence type="ECO:0000256" key="2">
    <source>
        <dbReference type="ARBA" id="ARBA00022670"/>
    </source>
</evidence>
<evidence type="ECO:0000256" key="1">
    <source>
        <dbReference type="ARBA" id="ARBA00008136"/>
    </source>
</evidence>
<organism evidence="9 10">
    <name type="scientific">Polaribacter reichenbachii</name>
    <dbReference type="NCBI Taxonomy" id="996801"/>
    <lineage>
        <taxon>Bacteria</taxon>
        <taxon>Pseudomonadati</taxon>
        <taxon>Bacteroidota</taxon>
        <taxon>Flavobacteriia</taxon>
        <taxon>Flavobacteriales</taxon>
        <taxon>Flavobacteriaceae</taxon>
    </lineage>
</organism>
<dbReference type="OrthoDB" id="9782620at2"/>
<keyword evidence="5" id="KW-0190">Covalent protein-DNA linkage</keyword>
<dbReference type="STRING" id="996801.BW723_16535"/>
<dbReference type="GO" id="GO:0003697">
    <property type="term" value="F:single-stranded DNA binding"/>
    <property type="evidence" value="ECO:0007669"/>
    <property type="project" value="InterPro"/>
</dbReference>
<proteinExistence type="inferred from homology"/>
<keyword evidence="10" id="KW-1185">Reference proteome</keyword>
<name>A0A1B8TRG8_9FLAO</name>
<dbReference type="PANTHER" id="PTHR13604:SF0">
    <property type="entry name" value="ABASIC SITE PROCESSING PROTEIN HMCES"/>
    <property type="match status" value="1"/>
</dbReference>
<dbReference type="Gene3D" id="3.90.1680.10">
    <property type="entry name" value="SOS response associated peptidase-like"/>
    <property type="match status" value="1"/>
</dbReference>
<dbReference type="PANTHER" id="PTHR13604">
    <property type="entry name" value="DC12-RELATED"/>
    <property type="match status" value="1"/>
</dbReference>
<dbReference type="GO" id="GO:0106300">
    <property type="term" value="P:protein-DNA covalent cross-linking repair"/>
    <property type="evidence" value="ECO:0007669"/>
    <property type="project" value="InterPro"/>
</dbReference>
<gene>
    <name evidence="9" type="ORF">LPB301_15110</name>
</gene>
<dbReference type="RefSeq" id="WP_068364037.1">
    <property type="nucleotide sequence ID" value="NZ_CP019337.1"/>
</dbReference>
<evidence type="ECO:0000256" key="4">
    <source>
        <dbReference type="ARBA" id="ARBA00022801"/>
    </source>
</evidence>
<dbReference type="GO" id="GO:0008233">
    <property type="term" value="F:peptidase activity"/>
    <property type="evidence" value="ECO:0007669"/>
    <property type="project" value="UniProtKB-KW"/>
</dbReference>